<keyword evidence="7" id="KW-0963">Cytoplasm</keyword>
<dbReference type="InterPro" id="IPR049940">
    <property type="entry name" value="GluQ/Sye"/>
</dbReference>
<proteinExistence type="inferred from homology"/>
<dbReference type="GO" id="GO:0005829">
    <property type="term" value="C:cytosol"/>
    <property type="evidence" value="ECO:0007669"/>
    <property type="project" value="TreeGrafter"/>
</dbReference>
<accession>A0A1F8DT92</accession>
<dbReference type="GO" id="GO:0008270">
    <property type="term" value="F:zinc ion binding"/>
    <property type="evidence" value="ECO:0007669"/>
    <property type="project" value="InterPro"/>
</dbReference>
<keyword evidence="4 7" id="KW-0067">ATP-binding</keyword>
<dbReference type="InterPro" id="IPR004527">
    <property type="entry name" value="Glu-tRNA-ligase_bac/mito"/>
</dbReference>
<dbReference type="GO" id="GO:0000049">
    <property type="term" value="F:tRNA binding"/>
    <property type="evidence" value="ECO:0007669"/>
    <property type="project" value="InterPro"/>
</dbReference>
<dbReference type="STRING" id="1802555.A2755_00540"/>
<keyword evidence="5 7" id="KW-0648">Protein biosynthesis</keyword>
<dbReference type="SUPFAM" id="SSF48163">
    <property type="entry name" value="An anticodon-binding domain of class I aminoacyl-tRNA synthetases"/>
    <property type="match status" value="1"/>
</dbReference>
<organism evidence="10 11">
    <name type="scientific">Candidatus Wolfebacteria bacterium RIFCSPHIGHO2_01_FULL_48_22</name>
    <dbReference type="NCBI Taxonomy" id="1802555"/>
    <lineage>
        <taxon>Bacteria</taxon>
        <taxon>Candidatus Wolfeibacteriota</taxon>
    </lineage>
</organism>
<comment type="subunit">
    <text evidence="7">Monomer.</text>
</comment>
<feature type="domain" description="Glutamyl/glutaminyl-tRNA synthetase class Ib catalytic" evidence="8">
    <location>
        <begin position="7"/>
        <end position="323"/>
    </location>
</feature>
<evidence type="ECO:0000256" key="7">
    <source>
        <dbReference type="HAMAP-Rule" id="MF_00022"/>
    </source>
</evidence>
<dbReference type="InterPro" id="IPR020751">
    <property type="entry name" value="aa-tRNA-synth_I_codon-bd_sub2"/>
</dbReference>
<dbReference type="SUPFAM" id="SSF52374">
    <property type="entry name" value="Nucleotidylyl transferase"/>
    <property type="match status" value="1"/>
</dbReference>
<comment type="caution">
    <text evidence="7">Lacks conserved residue(s) required for the propagation of feature annotation.</text>
</comment>
<keyword evidence="6 7" id="KW-0030">Aminoacyl-tRNA synthetase</keyword>
<feature type="binding site" evidence="7">
    <location>
        <position position="257"/>
    </location>
    <ligand>
        <name>ATP</name>
        <dbReference type="ChEBI" id="CHEBI:30616"/>
    </ligand>
</feature>
<dbReference type="GO" id="GO:0005524">
    <property type="term" value="F:ATP binding"/>
    <property type="evidence" value="ECO:0007669"/>
    <property type="project" value="UniProtKB-UniRule"/>
</dbReference>
<keyword evidence="2 7" id="KW-0436">Ligase</keyword>
<gene>
    <name evidence="7" type="primary">gltX</name>
    <name evidence="10" type="ORF">A2755_00540</name>
</gene>
<dbReference type="InterPro" id="IPR008925">
    <property type="entry name" value="aa_tRNA-synth_I_cd-bd_sf"/>
</dbReference>
<dbReference type="InterPro" id="IPR020058">
    <property type="entry name" value="Glu/Gln-tRNA-synth_Ib_cat-dom"/>
</dbReference>
<dbReference type="InterPro" id="IPR045462">
    <property type="entry name" value="aa-tRNA-synth_I_cd-bd"/>
</dbReference>
<evidence type="ECO:0000256" key="3">
    <source>
        <dbReference type="ARBA" id="ARBA00022741"/>
    </source>
</evidence>
<evidence type="ECO:0000256" key="5">
    <source>
        <dbReference type="ARBA" id="ARBA00022917"/>
    </source>
</evidence>
<feature type="short sequence motif" description="'HIGH' region" evidence="7">
    <location>
        <begin position="13"/>
        <end position="23"/>
    </location>
</feature>
<name>A0A1F8DT92_9BACT</name>
<protein>
    <recommendedName>
        <fullName evidence="7">Glutamate--tRNA ligase</fullName>
        <ecNumber evidence="7">6.1.1.17</ecNumber>
    </recommendedName>
    <alternativeName>
        <fullName evidence="7">Glutamyl-tRNA synthetase</fullName>
        <shortName evidence="7">GluRS</shortName>
    </alternativeName>
</protein>
<dbReference type="InterPro" id="IPR000924">
    <property type="entry name" value="Glu/Gln-tRNA-synth"/>
</dbReference>
<evidence type="ECO:0000256" key="1">
    <source>
        <dbReference type="ARBA" id="ARBA00007894"/>
    </source>
</evidence>
<comment type="subcellular location">
    <subcellularLocation>
        <location evidence="7">Cytoplasm</location>
    </subcellularLocation>
</comment>
<comment type="caution">
    <text evidence="10">The sequence shown here is derived from an EMBL/GenBank/DDBJ whole genome shotgun (WGS) entry which is preliminary data.</text>
</comment>
<dbReference type="Pfam" id="PF19269">
    <property type="entry name" value="Anticodon_2"/>
    <property type="match status" value="1"/>
</dbReference>
<dbReference type="PRINTS" id="PR00987">
    <property type="entry name" value="TRNASYNTHGLU"/>
</dbReference>
<dbReference type="EC" id="6.1.1.17" evidence="7"/>
<dbReference type="GO" id="GO:0004818">
    <property type="term" value="F:glutamate-tRNA ligase activity"/>
    <property type="evidence" value="ECO:0007669"/>
    <property type="project" value="UniProtKB-UniRule"/>
</dbReference>
<evidence type="ECO:0000256" key="4">
    <source>
        <dbReference type="ARBA" id="ARBA00022840"/>
    </source>
</evidence>
<dbReference type="PANTHER" id="PTHR43311">
    <property type="entry name" value="GLUTAMATE--TRNA LIGASE"/>
    <property type="match status" value="1"/>
</dbReference>
<feature type="short sequence motif" description="'KMSKS' region" evidence="7">
    <location>
        <begin position="254"/>
        <end position="258"/>
    </location>
</feature>
<dbReference type="InterPro" id="IPR001412">
    <property type="entry name" value="aa-tRNA-synth_I_CS"/>
</dbReference>
<dbReference type="CDD" id="cd00808">
    <property type="entry name" value="GluRS_core"/>
    <property type="match status" value="1"/>
</dbReference>
<dbReference type="HAMAP" id="MF_00022">
    <property type="entry name" value="Glu_tRNA_synth_type1"/>
    <property type="match status" value="1"/>
</dbReference>
<dbReference type="InterPro" id="IPR033910">
    <property type="entry name" value="GluRS_core"/>
</dbReference>
<dbReference type="AlphaFoldDB" id="A0A1F8DT92"/>
<dbReference type="Gene3D" id="1.10.10.350">
    <property type="match status" value="1"/>
</dbReference>
<dbReference type="PROSITE" id="PS00178">
    <property type="entry name" value="AA_TRNA_LIGASE_I"/>
    <property type="match status" value="1"/>
</dbReference>
<dbReference type="Proteomes" id="UP000177029">
    <property type="component" value="Unassembled WGS sequence"/>
</dbReference>
<dbReference type="Gene3D" id="3.40.50.620">
    <property type="entry name" value="HUPs"/>
    <property type="match status" value="1"/>
</dbReference>
<feature type="domain" description="Aminoacyl-tRNA synthetase class I anticodon-binding" evidence="9">
    <location>
        <begin position="343"/>
        <end position="469"/>
    </location>
</feature>
<dbReference type="EMBL" id="MGIP01000005">
    <property type="protein sequence ID" value="OGM91841.1"/>
    <property type="molecule type" value="Genomic_DNA"/>
</dbReference>
<comment type="function">
    <text evidence="7">Catalyzes the attachment of glutamate to tRNA(Glu) in a two-step reaction: glutamate is first activated by ATP to form Glu-AMP and then transferred to the acceptor end of tRNA(Glu).</text>
</comment>
<evidence type="ECO:0000259" key="8">
    <source>
        <dbReference type="Pfam" id="PF00749"/>
    </source>
</evidence>
<dbReference type="InterPro" id="IPR014729">
    <property type="entry name" value="Rossmann-like_a/b/a_fold"/>
</dbReference>
<comment type="similarity">
    <text evidence="1 7">Belongs to the class-I aminoacyl-tRNA synthetase family. Glutamate--tRNA ligase type 1 subfamily.</text>
</comment>
<evidence type="ECO:0000256" key="2">
    <source>
        <dbReference type="ARBA" id="ARBA00022598"/>
    </source>
</evidence>
<comment type="catalytic activity">
    <reaction evidence="7">
        <text>tRNA(Glu) + L-glutamate + ATP = L-glutamyl-tRNA(Glu) + AMP + diphosphate</text>
        <dbReference type="Rhea" id="RHEA:23540"/>
        <dbReference type="Rhea" id="RHEA-COMP:9663"/>
        <dbReference type="Rhea" id="RHEA-COMP:9680"/>
        <dbReference type="ChEBI" id="CHEBI:29985"/>
        <dbReference type="ChEBI" id="CHEBI:30616"/>
        <dbReference type="ChEBI" id="CHEBI:33019"/>
        <dbReference type="ChEBI" id="CHEBI:78442"/>
        <dbReference type="ChEBI" id="CHEBI:78520"/>
        <dbReference type="ChEBI" id="CHEBI:456215"/>
        <dbReference type="EC" id="6.1.1.17"/>
    </reaction>
</comment>
<evidence type="ECO:0000313" key="11">
    <source>
        <dbReference type="Proteomes" id="UP000177029"/>
    </source>
</evidence>
<dbReference type="GO" id="GO:0006424">
    <property type="term" value="P:glutamyl-tRNA aminoacylation"/>
    <property type="evidence" value="ECO:0007669"/>
    <property type="project" value="UniProtKB-UniRule"/>
</dbReference>
<dbReference type="Pfam" id="PF00749">
    <property type="entry name" value="tRNA-synt_1c"/>
    <property type="match status" value="1"/>
</dbReference>
<evidence type="ECO:0000313" key="10">
    <source>
        <dbReference type="EMBL" id="OGM91841.1"/>
    </source>
</evidence>
<dbReference type="NCBIfam" id="TIGR00464">
    <property type="entry name" value="gltX_bact"/>
    <property type="match status" value="1"/>
</dbReference>
<reference evidence="10 11" key="1">
    <citation type="journal article" date="2016" name="Nat. Commun.">
        <title>Thousands of microbial genomes shed light on interconnected biogeochemical processes in an aquifer system.</title>
        <authorList>
            <person name="Anantharaman K."/>
            <person name="Brown C.T."/>
            <person name="Hug L.A."/>
            <person name="Sharon I."/>
            <person name="Castelle C.J."/>
            <person name="Probst A.J."/>
            <person name="Thomas B.C."/>
            <person name="Singh A."/>
            <person name="Wilkins M.J."/>
            <person name="Karaoz U."/>
            <person name="Brodie E.L."/>
            <person name="Williams K.H."/>
            <person name="Hubbard S.S."/>
            <person name="Banfield J.F."/>
        </authorList>
    </citation>
    <scope>NUCLEOTIDE SEQUENCE [LARGE SCALE GENOMIC DNA]</scope>
</reference>
<evidence type="ECO:0000259" key="9">
    <source>
        <dbReference type="Pfam" id="PF19269"/>
    </source>
</evidence>
<keyword evidence="3 7" id="KW-0547">Nucleotide-binding</keyword>
<dbReference type="FunFam" id="3.40.50.620:FF:000045">
    <property type="entry name" value="Glutamate--tRNA ligase, mitochondrial"/>
    <property type="match status" value="1"/>
</dbReference>
<evidence type="ECO:0000256" key="6">
    <source>
        <dbReference type="ARBA" id="ARBA00023146"/>
    </source>
</evidence>
<sequence>MASEQPIRVRIAPSPTGYLHLGTVRTALYNYLFAKKEKGAFVLRIEDTDQSRSLPLYEQDILEGLQALGLTWDEGPDIGGSHGPYRQSERTKQYTERLQALVRGGKAYKCFCTKEQLDEERKGMIAAGLAPKYSGTCRNLTAEQVAQYEKDGKESVLRIKVPLDYEVEFSDLIRGKISINSSTIGDFIIAKDETSPLYNFAVVVDDADMRISHVIRGEDHISNTPKQILIQQALGFPEVVYAHLPLILSPDRSKLSKRSLETAFIEYLKDGYLPEALLNFIVLLGWHPEGDEELLTLEEMIQRFSIKRVQKAGAVFNMEKLDWFNAQYIRRLSEQELVKRMEGFVPEAWLARPEVLTKALIIERERIQKLSDFRENAGFFFEIGEYETDLLRWQDMPLEKVALHMRHVRELVAAGKDGDIMPYAEQEGRGEVLWPLRVALSGLRNSPGPFEIMYVLGKNESLKRIDAAIQKIIDGQDHT</sequence>
<dbReference type="PANTHER" id="PTHR43311:SF2">
    <property type="entry name" value="GLUTAMATE--TRNA LIGASE, MITOCHONDRIAL-RELATED"/>
    <property type="match status" value="1"/>
</dbReference>